<sequence>MVPGSGVGASPARQLWAAVEPLHAVVYFAPETAEAAKAAGLRGYWMGYFAGRLAPLGRIGPAAATSMLFGFAPEMVARALPDAWSFASPADVVRSRLDAVSAALRRTLGPDDPEELAALLSRAAEACECDGRPLAAGWAAVPKPPESWSRLWLAATVLREHRGDGHVLAAVHAGLSGLETTLTHIGDGVIGRADVQPHRGWSDEQWNRATDRLRARGILDADGRLTETGRALRHRIEEDTDRLAAAPAEELGKDLERLLELAVPLSRALIDAGVVPVPNPMGVSRP</sequence>
<dbReference type="Proteomes" id="UP000215199">
    <property type="component" value="Unassembled WGS sequence"/>
</dbReference>
<dbReference type="InterPro" id="IPR054058">
    <property type="entry name" value="HTH_67"/>
</dbReference>
<dbReference type="Pfam" id="PF21863">
    <property type="entry name" value="HTH_67"/>
    <property type="match status" value="1"/>
</dbReference>
<dbReference type="NCBIfam" id="NF047719">
    <property type="entry name" value="SCO6745_fam_HTH"/>
    <property type="match status" value="1"/>
</dbReference>
<dbReference type="RefSeq" id="WP_093950091.1">
    <property type="nucleotide sequence ID" value="NZ_NMUL01000026.1"/>
</dbReference>
<keyword evidence="2" id="KW-1185">Reference proteome</keyword>
<evidence type="ECO:0000313" key="1">
    <source>
        <dbReference type="EMBL" id="OXM64845.1"/>
    </source>
</evidence>
<evidence type="ECO:0008006" key="3">
    <source>
        <dbReference type="Google" id="ProtNLM"/>
    </source>
</evidence>
<accession>A0A229T0M7</accession>
<evidence type="ECO:0000313" key="2">
    <source>
        <dbReference type="Proteomes" id="UP000215199"/>
    </source>
</evidence>
<name>A0A229T0M7_9PSEU</name>
<dbReference type="AlphaFoldDB" id="A0A229T0M7"/>
<gene>
    <name evidence="1" type="ORF">CF165_25500</name>
</gene>
<dbReference type="OrthoDB" id="157052at2"/>
<reference evidence="2" key="1">
    <citation type="submission" date="2017-07" db="EMBL/GenBank/DDBJ databases">
        <title>Comparative genome mining reveals phylogenetic distribution patterns of secondary metabolites in Amycolatopsis.</title>
        <authorList>
            <person name="Adamek M."/>
            <person name="Alanjary M."/>
            <person name="Sales-Ortells H."/>
            <person name="Goodfellow M."/>
            <person name="Bull A.T."/>
            <person name="Kalinowski J."/>
            <person name="Ziemert N."/>
        </authorList>
    </citation>
    <scope>NUCLEOTIDE SEQUENCE [LARGE SCALE GENOMIC DNA]</scope>
    <source>
        <strain evidence="2">H5</strain>
    </source>
</reference>
<protein>
    <recommendedName>
        <fullName evidence="3">SalK</fullName>
    </recommendedName>
</protein>
<proteinExistence type="predicted"/>
<dbReference type="EMBL" id="NMUL01000026">
    <property type="protein sequence ID" value="OXM64845.1"/>
    <property type="molecule type" value="Genomic_DNA"/>
</dbReference>
<organism evidence="1 2">
    <name type="scientific">Amycolatopsis vastitatis</name>
    <dbReference type="NCBI Taxonomy" id="1905142"/>
    <lineage>
        <taxon>Bacteria</taxon>
        <taxon>Bacillati</taxon>
        <taxon>Actinomycetota</taxon>
        <taxon>Actinomycetes</taxon>
        <taxon>Pseudonocardiales</taxon>
        <taxon>Pseudonocardiaceae</taxon>
        <taxon>Amycolatopsis</taxon>
    </lineage>
</organism>
<comment type="caution">
    <text evidence="1">The sequence shown here is derived from an EMBL/GenBank/DDBJ whole genome shotgun (WGS) entry which is preliminary data.</text>
</comment>